<dbReference type="GO" id="GO:0008168">
    <property type="term" value="F:methyltransferase activity"/>
    <property type="evidence" value="ECO:0007669"/>
    <property type="project" value="UniProtKB-KW"/>
</dbReference>
<name>C1DCP8_LARHH</name>
<proteinExistence type="predicted"/>
<dbReference type="KEGG" id="lhk:LHK_02686"/>
<organism evidence="1 2">
    <name type="scientific">Laribacter hongkongensis (strain HLHK9)</name>
    <dbReference type="NCBI Taxonomy" id="557598"/>
    <lineage>
        <taxon>Bacteria</taxon>
        <taxon>Pseudomonadati</taxon>
        <taxon>Pseudomonadota</taxon>
        <taxon>Betaproteobacteria</taxon>
        <taxon>Neisseriales</taxon>
        <taxon>Aquaspirillaceae</taxon>
        <taxon>Laribacter</taxon>
    </lineage>
</organism>
<sequence>MQNMIRMCRPGGLVVMTCATLGRGEHGTTRTCAADSPLTVGIGWEYYKNLTFKDFLKSGALHGMDLVGHACDWISYDLYIFGFKKNGILSEDFKQRVRLIEQLYVDKNKSSFKSIRRAVKANFLQKRC</sequence>
<keyword evidence="1" id="KW-0489">Methyltransferase</keyword>
<accession>C1DCP8</accession>
<dbReference type="AlphaFoldDB" id="C1DCP8"/>
<dbReference type="Proteomes" id="UP000002010">
    <property type="component" value="Chromosome"/>
</dbReference>
<keyword evidence="2" id="KW-1185">Reference proteome</keyword>
<dbReference type="HOGENOM" id="CLU_1956834_0_0_4"/>
<evidence type="ECO:0000313" key="2">
    <source>
        <dbReference type="Proteomes" id="UP000002010"/>
    </source>
</evidence>
<dbReference type="EMBL" id="CP001154">
    <property type="protein sequence ID" value="ACO75667.1"/>
    <property type="molecule type" value="Genomic_DNA"/>
</dbReference>
<reference evidence="1 2" key="1">
    <citation type="journal article" date="2009" name="PLoS Genet.">
        <title>The complete genome and proteome of Laribacter hongkongensis reveal potential mechanisms for adaptations to different temperatures and habitats.</title>
        <authorList>
            <person name="Woo P.C."/>
            <person name="Lau S.K."/>
            <person name="Tse H."/>
            <person name="Teng J.L."/>
            <person name="Curreem S.O."/>
            <person name="Tsang A.K."/>
            <person name="Fan R.Y."/>
            <person name="Wong G.K."/>
            <person name="Huang Y."/>
            <person name="Loman N.J."/>
            <person name="Snyder L.A."/>
            <person name="Cai J.J."/>
            <person name="Huang J.D."/>
            <person name="Mak W."/>
            <person name="Pallen M.J."/>
            <person name="Lok S."/>
            <person name="Yuen K.Y."/>
        </authorList>
    </citation>
    <scope>NUCLEOTIDE SEQUENCE [LARGE SCALE GENOMIC DNA]</scope>
    <source>
        <strain evidence="1 2">HLHK9</strain>
    </source>
</reference>
<evidence type="ECO:0000313" key="1">
    <source>
        <dbReference type="EMBL" id="ACO75667.1"/>
    </source>
</evidence>
<dbReference type="eggNOG" id="COG2230">
    <property type="taxonomic scope" value="Bacteria"/>
</dbReference>
<dbReference type="GO" id="GO:0032259">
    <property type="term" value="P:methylation"/>
    <property type="evidence" value="ECO:0007669"/>
    <property type="project" value="UniProtKB-KW"/>
</dbReference>
<keyword evidence="1" id="KW-0808">Transferase</keyword>
<gene>
    <name evidence="1" type="ordered locus">LHK_02686</name>
</gene>
<protein>
    <submittedName>
        <fullName evidence="1">Methyltransferase type 11</fullName>
    </submittedName>
</protein>